<feature type="transmembrane region" description="Helical" evidence="2">
    <location>
        <begin position="75"/>
        <end position="95"/>
    </location>
</feature>
<comment type="caution">
    <text evidence="3">The sequence shown here is derived from an EMBL/GenBank/DDBJ whole genome shotgun (WGS) entry which is preliminary data.</text>
</comment>
<feature type="region of interest" description="Disordered" evidence="1">
    <location>
        <begin position="1"/>
        <end position="31"/>
    </location>
</feature>
<proteinExistence type="predicted"/>
<dbReference type="STRING" id="67386.AQI95_01620"/>
<keyword evidence="2" id="KW-1133">Transmembrane helix</keyword>
<reference evidence="3 4" key="1">
    <citation type="submission" date="2015-10" db="EMBL/GenBank/DDBJ databases">
        <title>Draft genome sequence of Streptomyces yokosukanensis DSM 40224, type strain for the species Streptomyces yokosukanensis.</title>
        <authorList>
            <person name="Ruckert C."/>
            <person name="Winkler A."/>
            <person name="Kalinowski J."/>
            <person name="Kampfer P."/>
            <person name="Glaeser S."/>
        </authorList>
    </citation>
    <scope>NUCLEOTIDE SEQUENCE [LARGE SCALE GENOMIC DNA]</scope>
    <source>
        <strain evidence="3 4">DSM 40224</strain>
    </source>
</reference>
<dbReference type="RefSeq" id="WP_067115995.1">
    <property type="nucleotide sequence ID" value="NZ_KQ948206.1"/>
</dbReference>
<feature type="transmembrane region" description="Helical" evidence="2">
    <location>
        <begin position="126"/>
        <end position="149"/>
    </location>
</feature>
<dbReference type="AlphaFoldDB" id="A0A101PFB6"/>
<organism evidence="3 4">
    <name type="scientific">Streptomyces yokosukanensis</name>
    <dbReference type="NCBI Taxonomy" id="67386"/>
    <lineage>
        <taxon>Bacteria</taxon>
        <taxon>Bacillati</taxon>
        <taxon>Actinomycetota</taxon>
        <taxon>Actinomycetes</taxon>
        <taxon>Kitasatosporales</taxon>
        <taxon>Streptomycetaceae</taxon>
        <taxon>Streptomyces</taxon>
    </lineage>
</organism>
<protein>
    <submittedName>
        <fullName evidence="3">Uncharacterized protein</fullName>
    </submittedName>
</protein>
<dbReference type="Proteomes" id="UP000053127">
    <property type="component" value="Unassembled WGS sequence"/>
</dbReference>
<evidence type="ECO:0000313" key="3">
    <source>
        <dbReference type="EMBL" id="KUN10445.1"/>
    </source>
</evidence>
<name>A0A101PFB6_9ACTN</name>
<feature type="transmembrane region" description="Helical" evidence="2">
    <location>
        <begin position="102"/>
        <end position="120"/>
    </location>
</feature>
<gene>
    <name evidence="3" type="ORF">AQI95_01620</name>
</gene>
<feature type="transmembrane region" description="Helical" evidence="2">
    <location>
        <begin position="42"/>
        <end position="60"/>
    </location>
</feature>
<sequence length="160" mass="17336">MAQAAPAPGGMSRPGRTPEIEARESEGRTRPPDVFDARAHRIAHIAVPVVLGLLYGYWVAADARQGGGITGGNLLLGWISALVFAGVCVALLTLAPRMPRELHALLWTAFVGVAFGFLYIQTGHSVWRTVLMSLVVAACTFAAFFYRYYTREDAAGHRVH</sequence>
<feature type="compositionally biased region" description="Basic and acidic residues" evidence="1">
    <location>
        <begin position="16"/>
        <end position="31"/>
    </location>
</feature>
<evidence type="ECO:0000256" key="2">
    <source>
        <dbReference type="SAM" id="Phobius"/>
    </source>
</evidence>
<evidence type="ECO:0000256" key="1">
    <source>
        <dbReference type="SAM" id="MobiDB-lite"/>
    </source>
</evidence>
<keyword evidence="4" id="KW-1185">Reference proteome</keyword>
<dbReference type="EMBL" id="LMWN01000001">
    <property type="protein sequence ID" value="KUN10445.1"/>
    <property type="molecule type" value="Genomic_DNA"/>
</dbReference>
<evidence type="ECO:0000313" key="4">
    <source>
        <dbReference type="Proteomes" id="UP000053127"/>
    </source>
</evidence>
<keyword evidence="2" id="KW-0472">Membrane</keyword>
<keyword evidence="2" id="KW-0812">Transmembrane</keyword>
<accession>A0A101PFB6</accession>